<gene>
    <name evidence="1" type="ORF">QTG54_006762</name>
</gene>
<dbReference type="AlphaFoldDB" id="A0AAD9DCC4"/>
<organism evidence="1 2">
    <name type="scientific">Skeletonema marinoi</name>
    <dbReference type="NCBI Taxonomy" id="267567"/>
    <lineage>
        <taxon>Eukaryota</taxon>
        <taxon>Sar</taxon>
        <taxon>Stramenopiles</taxon>
        <taxon>Ochrophyta</taxon>
        <taxon>Bacillariophyta</taxon>
        <taxon>Coscinodiscophyceae</taxon>
        <taxon>Thalassiosirophycidae</taxon>
        <taxon>Thalassiosirales</taxon>
        <taxon>Skeletonemataceae</taxon>
        <taxon>Skeletonema</taxon>
        <taxon>Skeletonema marinoi-dohrnii complex</taxon>
    </lineage>
</organism>
<reference evidence="1" key="1">
    <citation type="submission" date="2023-06" db="EMBL/GenBank/DDBJ databases">
        <title>Survivors Of The Sea: Transcriptome response of Skeletonema marinoi to long-term dormancy.</title>
        <authorList>
            <person name="Pinder M.I.M."/>
            <person name="Kourtchenko O."/>
            <person name="Robertson E.K."/>
            <person name="Larsson T."/>
            <person name="Maumus F."/>
            <person name="Osuna-Cruz C.M."/>
            <person name="Vancaester E."/>
            <person name="Stenow R."/>
            <person name="Vandepoele K."/>
            <person name="Ploug H."/>
            <person name="Bruchert V."/>
            <person name="Godhe A."/>
            <person name="Topel M."/>
        </authorList>
    </citation>
    <scope>NUCLEOTIDE SEQUENCE</scope>
    <source>
        <strain evidence="1">R05AC</strain>
    </source>
</reference>
<dbReference type="Proteomes" id="UP001224775">
    <property type="component" value="Unassembled WGS sequence"/>
</dbReference>
<evidence type="ECO:0000313" key="1">
    <source>
        <dbReference type="EMBL" id="KAK1742197.1"/>
    </source>
</evidence>
<comment type="caution">
    <text evidence="1">The sequence shown here is derived from an EMBL/GenBank/DDBJ whole genome shotgun (WGS) entry which is preliminary data.</text>
</comment>
<sequence>MASLRQHQELDNTNISAATLVSVKGATAIADEETDTVGHCAILRPKIAPQEDNAGKIIVHDSMNRSSNSSHSTTTMSTSISSKMSSMVDDSHRSMKRNVCFSNLEIRSYDITLGDSPTMRGPPISLGWKYDPKETETYEVDAYEQHRNPRRTKIELVMPPAYREDRMQDAGFSRFEMKQVMEEAQKVAKQRKKNMQTITNKRSLGIDEILGKANDTRAKIISKLGRRRSAD</sequence>
<keyword evidence="2" id="KW-1185">Reference proteome</keyword>
<accession>A0AAD9DCC4</accession>
<dbReference type="EMBL" id="JATAAI010000011">
    <property type="protein sequence ID" value="KAK1742197.1"/>
    <property type="molecule type" value="Genomic_DNA"/>
</dbReference>
<name>A0AAD9DCC4_9STRA</name>
<proteinExistence type="predicted"/>
<evidence type="ECO:0000313" key="2">
    <source>
        <dbReference type="Proteomes" id="UP001224775"/>
    </source>
</evidence>
<protein>
    <submittedName>
        <fullName evidence="1">Uncharacterized protein</fullName>
    </submittedName>
</protein>